<accession>A0A8S9XV35</accession>
<dbReference type="PANTHER" id="PTHR45080:SF32">
    <property type="entry name" value="MAM DOMAIN CONTAINING GLYCOSYLPHOSPHATIDYLINOSITOL ANCHOR 1"/>
    <property type="match status" value="1"/>
</dbReference>
<dbReference type="SMART" id="SM00209">
    <property type="entry name" value="TSP1"/>
    <property type="match status" value="3"/>
</dbReference>
<sequence>MKNAQFTGTQNEYLYINSSITSHTGQYKCVARNRNEEQSRLFSISVAAIPKLTGERTVTKFVDFGEPFQLTCQVEGEPDIVYQWFISKDGKKRRLSTGNKVMQFSSSSFADKASYECTATSSTGFAQQEFIVNIVVAPRLKGEPNQTIQFFSGETLELECLAEEDTVFMVNWAKGGIKLMGTERLSMIPEGSFGDIMRITNASELDAGDYECTAHNEAGGKDQKNFFLQHIDVIPNSKSVIYFALGEPLKLPCKLANGDSYSKIVWMKNGSVLRRPSLRGNDFYKLETHEGDEGLYECILTRKSDIKLIFEAKMLIPPKMRPTRTKRALEVNLGDDLVMECAAEGDPSPTFYWTKNDEEILSGRDSFLTSSSPNGSSSRLSKRNVSNTDGGRYVCHAWNQIGESYKSDRTFYDVIVVGNSKDDPYSGVTQISPQLNFPFEISCPFYESRPDRVLWKKGGYLWTESNMKSNGFRLTSEDGYSTLRTNSANPNHGDVYVCSGESKKEHTFVVNVSVPMYYKDWTEWSDCSASCGGGIKKRERLCQASVKYQPEDIVTLVQSTCVGHNLVQNQTCNPSPCPVDGGWGEWREGACSRSCGGGVRKRRRLCDNPSPSSGGKTCSGSHEDEIRCGDVPCPVDGGWSDWTKWSGCSSSCGFGWKQRYRFCDRPKPSQGGRPCDGEATDQRRCDLPPCEAKRIGDETALSNKKWIWSEWEVSEDCPPGCDQKKILKKVGRCIGTGCKQLEKTREKSEPCPQPPGCE</sequence>
<feature type="domain" description="Ig-like" evidence="4">
    <location>
        <begin position="235"/>
        <end position="309"/>
    </location>
</feature>
<evidence type="ECO:0000256" key="3">
    <source>
        <dbReference type="SAM" id="MobiDB-lite"/>
    </source>
</evidence>
<feature type="domain" description="Ig-like" evidence="4">
    <location>
        <begin position="138"/>
        <end position="227"/>
    </location>
</feature>
<reference evidence="5" key="1">
    <citation type="journal article" date="2021" name="Mol. Ecol. Resour.">
        <title>Apolygus lucorum genome provides insights into omnivorousness and mesophyll feeding.</title>
        <authorList>
            <person name="Liu Y."/>
            <person name="Liu H."/>
            <person name="Wang H."/>
            <person name="Huang T."/>
            <person name="Liu B."/>
            <person name="Yang B."/>
            <person name="Yin L."/>
            <person name="Li B."/>
            <person name="Zhang Y."/>
            <person name="Zhang S."/>
            <person name="Jiang F."/>
            <person name="Zhang X."/>
            <person name="Ren Y."/>
            <person name="Wang B."/>
            <person name="Wang S."/>
            <person name="Lu Y."/>
            <person name="Wu K."/>
            <person name="Fan W."/>
            <person name="Wang G."/>
        </authorList>
    </citation>
    <scope>NUCLEOTIDE SEQUENCE</scope>
    <source>
        <strain evidence="5">12Hb</strain>
    </source>
</reference>
<dbReference type="InterPro" id="IPR000884">
    <property type="entry name" value="TSP1_rpt"/>
</dbReference>
<keyword evidence="1" id="KW-1015">Disulfide bond</keyword>
<evidence type="ECO:0000313" key="6">
    <source>
        <dbReference type="Proteomes" id="UP000466442"/>
    </source>
</evidence>
<dbReference type="Pfam" id="PF13927">
    <property type="entry name" value="Ig_3"/>
    <property type="match status" value="2"/>
</dbReference>
<dbReference type="GO" id="GO:0008046">
    <property type="term" value="F:axon guidance receptor activity"/>
    <property type="evidence" value="ECO:0007669"/>
    <property type="project" value="TreeGrafter"/>
</dbReference>
<dbReference type="SUPFAM" id="SSF48726">
    <property type="entry name" value="Immunoglobulin"/>
    <property type="match status" value="6"/>
</dbReference>
<dbReference type="InterPro" id="IPR050958">
    <property type="entry name" value="Cell_Adh-Cytoskel_Orgn"/>
</dbReference>
<dbReference type="InterPro" id="IPR003598">
    <property type="entry name" value="Ig_sub2"/>
</dbReference>
<dbReference type="InterPro" id="IPR007110">
    <property type="entry name" value="Ig-like_dom"/>
</dbReference>
<dbReference type="Gene3D" id="2.60.40.10">
    <property type="entry name" value="Immunoglobulins"/>
    <property type="match status" value="4"/>
</dbReference>
<dbReference type="Proteomes" id="UP000466442">
    <property type="component" value="Unassembled WGS sequence"/>
</dbReference>
<keyword evidence="2" id="KW-0393">Immunoglobulin domain</keyword>
<proteinExistence type="predicted"/>
<dbReference type="Pfam" id="PF07679">
    <property type="entry name" value="I-set"/>
    <property type="match status" value="1"/>
</dbReference>
<keyword evidence="6" id="KW-1185">Reference proteome</keyword>
<feature type="domain" description="Ig-like" evidence="4">
    <location>
        <begin position="318"/>
        <end position="412"/>
    </location>
</feature>
<evidence type="ECO:0000256" key="1">
    <source>
        <dbReference type="ARBA" id="ARBA00023157"/>
    </source>
</evidence>
<feature type="compositionally biased region" description="Low complexity" evidence="3">
    <location>
        <begin position="366"/>
        <end position="379"/>
    </location>
</feature>
<dbReference type="SUPFAM" id="SSF82895">
    <property type="entry name" value="TSP-1 type 1 repeat"/>
    <property type="match status" value="3"/>
</dbReference>
<dbReference type="GO" id="GO:0043025">
    <property type="term" value="C:neuronal cell body"/>
    <property type="evidence" value="ECO:0007669"/>
    <property type="project" value="TreeGrafter"/>
</dbReference>
<dbReference type="OrthoDB" id="6019866at2759"/>
<feature type="domain" description="Ig-like" evidence="4">
    <location>
        <begin position="50"/>
        <end position="133"/>
    </location>
</feature>
<evidence type="ECO:0000259" key="4">
    <source>
        <dbReference type="PROSITE" id="PS50835"/>
    </source>
</evidence>
<feature type="region of interest" description="Disordered" evidence="3">
    <location>
        <begin position="365"/>
        <end position="385"/>
    </location>
</feature>
<dbReference type="InterPro" id="IPR003599">
    <property type="entry name" value="Ig_sub"/>
</dbReference>
<dbReference type="GO" id="GO:0007156">
    <property type="term" value="P:homophilic cell adhesion via plasma membrane adhesion molecules"/>
    <property type="evidence" value="ECO:0007669"/>
    <property type="project" value="TreeGrafter"/>
</dbReference>
<dbReference type="GO" id="GO:0050808">
    <property type="term" value="P:synapse organization"/>
    <property type="evidence" value="ECO:0007669"/>
    <property type="project" value="TreeGrafter"/>
</dbReference>
<dbReference type="SMART" id="SM00408">
    <property type="entry name" value="IGc2"/>
    <property type="match status" value="4"/>
</dbReference>
<protein>
    <recommendedName>
        <fullName evidence="4">Ig-like domain-containing protein</fullName>
    </recommendedName>
</protein>
<dbReference type="InterPro" id="IPR036179">
    <property type="entry name" value="Ig-like_dom_sf"/>
</dbReference>
<comment type="caution">
    <text evidence="5">The sequence shown here is derived from an EMBL/GenBank/DDBJ whole genome shotgun (WGS) entry which is preliminary data.</text>
</comment>
<evidence type="ECO:0000313" key="5">
    <source>
        <dbReference type="EMBL" id="KAF6212098.1"/>
    </source>
</evidence>
<gene>
    <name evidence="5" type="ORF">GE061_012618</name>
</gene>
<dbReference type="FunFam" id="2.20.100.10:FF:000001">
    <property type="entry name" value="semaphorin-5A isoform X1"/>
    <property type="match status" value="2"/>
</dbReference>
<dbReference type="AlphaFoldDB" id="A0A8S9XV35"/>
<dbReference type="PROSITE" id="PS50835">
    <property type="entry name" value="IG_LIKE"/>
    <property type="match status" value="4"/>
</dbReference>
<dbReference type="InterPro" id="IPR013783">
    <property type="entry name" value="Ig-like_fold"/>
</dbReference>
<dbReference type="EMBL" id="WIXP02000004">
    <property type="protein sequence ID" value="KAF6212098.1"/>
    <property type="molecule type" value="Genomic_DNA"/>
</dbReference>
<dbReference type="InterPro" id="IPR013098">
    <property type="entry name" value="Ig_I-set"/>
</dbReference>
<dbReference type="InterPro" id="IPR036383">
    <property type="entry name" value="TSP1_rpt_sf"/>
</dbReference>
<dbReference type="FunFam" id="2.60.40.10:FF:000032">
    <property type="entry name" value="palladin isoform X1"/>
    <property type="match status" value="1"/>
</dbReference>
<dbReference type="Pfam" id="PF00090">
    <property type="entry name" value="TSP_1"/>
    <property type="match status" value="3"/>
</dbReference>
<dbReference type="Gene3D" id="2.20.100.10">
    <property type="entry name" value="Thrombospondin type-1 (TSP1) repeat"/>
    <property type="match status" value="3"/>
</dbReference>
<evidence type="ECO:0000256" key="2">
    <source>
        <dbReference type="ARBA" id="ARBA00023319"/>
    </source>
</evidence>
<dbReference type="PANTHER" id="PTHR45080">
    <property type="entry name" value="CONTACTIN 5"/>
    <property type="match status" value="1"/>
</dbReference>
<organism evidence="5 6">
    <name type="scientific">Apolygus lucorum</name>
    <name type="common">Small green plant bug</name>
    <name type="synonym">Lygocoris lucorum</name>
    <dbReference type="NCBI Taxonomy" id="248454"/>
    <lineage>
        <taxon>Eukaryota</taxon>
        <taxon>Metazoa</taxon>
        <taxon>Ecdysozoa</taxon>
        <taxon>Arthropoda</taxon>
        <taxon>Hexapoda</taxon>
        <taxon>Insecta</taxon>
        <taxon>Pterygota</taxon>
        <taxon>Neoptera</taxon>
        <taxon>Paraneoptera</taxon>
        <taxon>Hemiptera</taxon>
        <taxon>Heteroptera</taxon>
        <taxon>Panheteroptera</taxon>
        <taxon>Cimicomorpha</taxon>
        <taxon>Miridae</taxon>
        <taxon>Mirini</taxon>
        <taxon>Apolygus</taxon>
    </lineage>
</organism>
<dbReference type="GO" id="GO:0030424">
    <property type="term" value="C:axon"/>
    <property type="evidence" value="ECO:0007669"/>
    <property type="project" value="TreeGrafter"/>
</dbReference>
<dbReference type="PROSITE" id="PS50092">
    <property type="entry name" value="TSP1"/>
    <property type="match status" value="3"/>
</dbReference>
<name>A0A8S9XV35_APOLU</name>
<dbReference type="SMART" id="SM00409">
    <property type="entry name" value="IG"/>
    <property type="match status" value="5"/>
</dbReference>
<dbReference type="GO" id="GO:0005886">
    <property type="term" value="C:plasma membrane"/>
    <property type="evidence" value="ECO:0007669"/>
    <property type="project" value="TreeGrafter"/>
</dbReference>